<dbReference type="Proteomes" id="UP000231501">
    <property type="component" value="Unassembled WGS sequence"/>
</dbReference>
<comment type="catalytic activity">
    <reaction evidence="1">
        <text>ATP + protein L-histidine = ADP + protein N-phospho-L-histidine.</text>
        <dbReference type="EC" id="2.7.13.3"/>
    </reaction>
</comment>
<dbReference type="InterPro" id="IPR003661">
    <property type="entry name" value="HisK_dim/P_dom"/>
</dbReference>
<dbReference type="SUPFAM" id="SSF55874">
    <property type="entry name" value="ATPase domain of HSP90 chaperone/DNA topoisomerase II/histidine kinase"/>
    <property type="match status" value="1"/>
</dbReference>
<evidence type="ECO:0000256" key="5">
    <source>
        <dbReference type="ARBA" id="ARBA00022679"/>
    </source>
</evidence>
<evidence type="ECO:0000259" key="9">
    <source>
        <dbReference type="PROSITE" id="PS50109"/>
    </source>
</evidence>
<protein>
    <recommendedName>
        <fullName evidence="3">histidine kinase</fullName>
        <ecNumber evidence="3">2.7.13.3</ecNumber>
    </recommendedName>
</protein>
<dbReference type="CDD" id="cd00082">
    <property type="entry name" value="HisKA"/>
    <property type="match status" value="1"/>
</dbReference>
<comment type="subcellular location">
    <subcellularLocation>
        <location evidence="2">Cell inner membrane</location>
        <topology evidence="2">Multi-pass membrane protein</topology>
    </subcellularLocation>
</comment>
<evidence type="ECO:0000256" key="7">
    <source>
        <dbReference type="PROSITE-ProRule" id="PRU00169"/>
    </source>
</evidence>
<feature type="domain" description="Response regulatory" evidence="10">
    <location>
        <begin position="13"/>
        <end position="127"/>
    </location>
</feature>
<dbReference type="SMART" id="SM00388">
    <property type="entry name" value="HisKA"/>
    <property type="match status" value="1"/>
</dbReference>
<dbReference type="Gene3D" id="3.40.50.2300">
    <property type="match status" value="1"/>
</dbReference>
<dbReference type="InterPro" id="IPR005467">
    <property type="entry name" value="His_kinase_dom"/>
</dbReference>
<evidence type="ECO:0000256" key="8">
    <source>
        <dbReference type="SAM" id="Coils"/>
    </source>
</evidence>
<dbReference type="InterPro" id="IPR011006">
    <property type="entry name" value="CheY-like_superfamily"/>
</dbReference>
<evidence type="ECO:0000256" key="4">
    <source>
        <dbReference type="ARBA" id="ARBA00022553"/>
    </source>
</evidence>
<evidence type="ECO:0000313" key="12">
    <source>
        <dbReference type="Proteomes" id="UP000231501"/>
    </source>
</evidence>
<dbReference type="PANTHER" id="PTHR42878">
    <property type="entry name" value="TWO-COMPONENT HISTIDINE KINASE"/>
    <property type="match status" value="1"/>
</dbReference>
<dbReference type="GO" id="GO:0000155">
    <property type="term" value="F:phosphorelay sensor kinase activity"/>
    <property type="evidence" value="ECO:0007669"/>
    <property type="project" value="InterPro"/>
</dbReference>
<proteinExistence type="predicted"/>
<dbReference type="InterPro" id="IPR004358">
    <property type="entry name" value="Sig_transdc_His_kin-like_C"/>
</dbReference>
<evidence type="ECO:0000256" key="2">
    <source>
        <dbReference type="ARBA" id="ARBA00004429"/>
    </source>
</evidence>
<dbReference type="Gene3D" id="1.10.287.130">
    <property type="match status" value="1"/>
</dbReference>
<dbReference type="Gene3D" id="3.30.565.10">
    <property type="entry name" value="Histidine kinase-like ATPase, C-terminal domain"/>
    <property type="match status" value="1"/>
</dbReference>
<evidence type="ECO:0000313" key="11">
    <source>
        <dbReference type="EMBL" id="PIM50808.1"/>
    </source>
</evidence>
<feature type="domain" description="Histidine kinase" evidence="9">
    <location>
        <begin position="163"/>
        <end position="380"/>
    </location>
</feature>
<dbReference type="GO" id="GO:0005886">
    <property type="term" value="C:plasma membrane"/>
    <property type="evidence" value="ECO:0007669"/>
    <property type="project" value="UniProtKB-SubCell"/>
</dbReference>
<dbReference type="InterPro" id="IPR050351">
    <property type="entry name" value="BphY/WalK/GraS-like"/>
</dbReference>
<reference evidence="11 12" key="1">
    <citation type="submission" date="2017-11" db="EMBL/GenBank/DDBJ databases">
        <title>Draft genome sequence of Mitsuaria sp. HWN-4.</title>
        <authorList>
            <person name="Gundlapally S.R."/>
        </authorList>
    </citation>
    <scope>NUCLEOTIDE SEQUENCE [LARGE SCALE GENOMIC DNA]</scope>
    <source>
        <strain evidence="11 12">HWN-4</strain>
    </source>
</reference>
<dbReference type="InterPro" id="IPR003594">
    <property type="entry name" value="HATPase_dom"/>
</dbReference>
<dbReference type="InterPro" id="IPR001789">
    <property type="entry name" value="Sig_transdc_resp-reg_receiver"/>
</dbReference>
<dbReference type="EC" id="2.7.13.3" evidence="3"/>
<evidence type="ECO:0000259" key="10">
    <source>
        <dbReference type="PROSITE" id="PS50110"/>
    </source>
</evidence>
<dbReference type="Pfam" id="PF00072">
    <property type="entry name" value="Response_reg"/>
    <property type="match status" value="1"/>
</dbReference>
<evidence type="ECO:0000256" key="6">
    <source>
        <dbReference type="ARBA" id="ARBA00022777"/>
    </source>
</evidence>
<keyword evidence="4 7" id="KW-0597">Phosphoprotein</keyword>
<evidence type="ECO:0000256" key="1">
    <source>
        <dbReference type="ARBA" id="ARBA00000085"/>
    </source>
</evidence>
<dbReference type="GO" id="GO:0007234">
    <property type="term" value="P:osmosensory signaling via phosphorelay pathway"/>
    <property type="evidence" value="ECO:0007669"/>
    <property type="project" value="TreeGrafter"/>
</dbReference>
<keyword evidence="5" id="KW-0808">Transferase</keyword>
<dbReference type="GO" id="GO:0030295">
    <property type="term" value="F:protein kinase activator activity"/>
    <property type="evidence" value="ECO:0007669"/>
    <property type="project" value="TreeGrafter"/>
</dbReference>
<dbReference type="PROSITE" id="PS50109">
    <property type="entry name" value="HIS_KIN"/>
    <property type="match status" value="1"/>
</dbReference>
<organism evidence="11 12">
    <name type="scientific">Roseateles chitinivorans</name>
    <dbReference type="NCBI Taxonomy" id="2917965"/>
    <lineage>
        <taxon>Bacteria</taxon>
        <taxon>Pseudomonadati</taxon>
        <taxon>Pseudomonadota</taxon>
        <taxon>Betaproteobacteria</taxon>
        <taxon>Burkholderiales</taxon>
        <taxon>Sphaerotilaceae</taxon>
        <taxon>Roseateles</taxon>
    </lineage>
</organism>
<feature type="modified residue" description="4-aspartylphosphate" evidence="7">
    <location>
        <position position="62"/>
    </location>
</feature>
<keyword evidence="12" id="KW-1185">Reference proteome</keyword>
<dbReference type="PROSITE" id="PS50110">
    <property type="entry name" value="RESPONSE_REGULATORY"/>
    <property type="match status" value="1"/>
</dbReference>
<dbReference type="GO" id="GO:0000156">
    <property type="term" value="F:phosphorelay response regulator activity"/>
    <property type="evidence" value="ECO:0007669"/>
    <property type="project" value="TreeGrafter"/>
</dbReference>
<dbReference type="EMBL" id="PEOG01000097">
    <property type="protein sequence ID" value="PIM50808.1"/>
    <property type="molecule type" value="Genomic_DNA"/>
</dbReference>
<dbReference type="PANTHER" id="PTHR42878:SF15">
    <property type="entry name" value="BACTERIOPHYTOCHROME"/>
    <property type="match status" value="1"/>
</dbReference>
<feature type="coiled-coil region" evidence="8">
    <location>
        <begin position="129"/>
        <end position="156"/>
    </location>
</feature>
<evidence type="ECO:0000256" key="3">
    <source>
        <dbReference type="ARBA" id="ARBA00012438"/>
    </source>
</evidence>
<dbReference type="SMART" id="SM00448">
    <property type="entry name" value="REC"/>
    <property type="match status" value="1"/>
</dbReference>
<dbReference type="AlphaFoldDB" id="A0A2G9C355"/>
<dbReference type="SUPFAM" id="SSF52172">
    <property type="entry name" value="CheY-like"/>
    <property type="match status" value="1"/>
</dbReference>
<dbReference type="InterPro" id="IPR036890">
    <property type="entry name" value="HATPase_C_sf"/>
</dbReference>
<dbReference type="Pfam" id="PF02518">
    <property type="entry name" value="HATPase_c"/>
    <property type="match status" value="1"/>
</dbReference>
<gene>
    <name evidence="11" type="ORF">CS062_23060</name>
</gene>
<name>A0A2G9C355_9BURK</name>
<dbReference type="FunFam" id="3.30.565.10:FF:000006">
    <property type="entry name" value="Sensor histidine kinase WalK"/>
    <property type="match status" value="1"/>
</dbReference>
<dbReference type="SMART" id="SM00387">
    <property type="entry name" value="HATPase_c"/>
    <property type="match status" value="1"/>
</dbReference>
<keyword evidence="6 11" id="KW-0418">Kinase</keyword>
<dbReference type="PRINTS" id="PR00344">
    <property type="entry name" value="BCTRLSENSOR"/>
</dbReference>
<sequence>MAATPEAEVAPARLLIVDDEVRHMEALCDTLAGHGYLVVGHAGAEAALAELRRGTFDVLLTDLVMPGMTGIELLRSALAIDPRLVGVVMTGEGSIATAVEAMRSGATDYVLKPFRLASILPVLGRAVEIGRLRRENNRLQASLRRRADELEAINRELDAFARSVSHDLRTPLNALVGFSTLLGQQVGPTLPPRERGWLAGVQQAAERMTQLIDALMRLSHMGRRTLEVGEVQVAALVRGVIAELQASRAAPPPRFLIGELPDVVADGPMLRQVFANLISNAVKFSSGRPPGREATVRIGGERDGDSVVFFVSDDGPGFDPADAERLFDAFIRLKGSEQVEGNGVGLSIVQRIVQRHGGRVWASAAPGQGATFRFSLPQEGAGPGKTKAPEVSL</sequence>
<dbReference type="OrthoDB" id="9808408at2"/>
<accession>A0A2G9C355</accession>
<dbReference type="Pfam" id="PF00512">
    <property type="entry name" value="HisKA"/>
    <property type="match status" value="1"/>
</dbReference>
<keyword evidence="8" id="KW-0175">Coiled coil</keyword>
<comment type="caution">
    <text evidence="11">The sequence shown here is derived from an EMBL/GenBank/DDBJ whole genome shotgun (WGS) entry which is preliminary data.</text>
</comment>